<protein>
    <submittedName>
        <fullName evidence="1">Uncharacterized protein</fullName>
    </submittedName>
</protein>
<dbReference type="InterPro" id="IPR011989">
    <property type="entry name" value="ARM-like"/>
</dbReference>
<proteinExistence type="predicted"/>
<dbReference type="Proteomes" id="UP000664218">
    <property type="component" value="Unassembled WGS sequence"/>
</dbReference>
<keyword evidence="2" id="KW-1185">Reference proteome</keyword>
<organism evidence="1 2">
    <name type="scientific">Proteiniclasticum aestuarii</name>
    <dbReference type="NCBI Taxonomy" id="2817862"/>
    <lineage>
        <taxon>Bacteria</taxon>
        <taxon>Bacillati</taxon>
        <taxon>Bacillota</taxon>
        <taxon>Clostridia</taxon>
        <taxon>Eubacteriales</taxon>
        <taxon>Clostridiaceae</taxon>
        <taxon>Proteiniclasticum</taxon>
    </lineage>
</organism>
<dbReference type="SUPFAM" id="SSF48371">
    <property type="entry name" value="ARM repeat"/>
    <property type="match status" value="1"/>
</dbReference>
<evidence type="ECO:0000313" key="2">
    <source>
        <dbReference type="Proteomes" id="UP000664218"/>
    </source>
</evidence>
<dbReference type="AlphaFoldDB" id="A0A939KLP8"/>
<sequence length="216" mass="25098">MDNEILMNHLKSKSDLNLIIDEAIKDPTILNSLMSMVPTETSSLKYACTKIIRKVSEQKPELVYPYFENIAKWLHHKNSFIKWDGILTLSNLSSVDNEDKFKVVYEEYFALIQDPQMITAANVAGNAWKIVLAKPELEDEITRRLLEVPNITYYHKGEPSPECNRIVCGKVLECFDHYYDYSKNQSAMLQFAEEQQYSHRRSVVIIAEKFLKKHSC</sequence>
<dbReference type="EMBL" id="JAFNJU010000010">
    <property type="protein sequence ID" value="MBO1265905.1"/>
    <property type="molecule type" value="Genomic_DNA"/>
</dbReference>
<dbReference type="Gene3D" id="1.25.10.10">
    <property type="entry name" value="Leucine-rich Repeat Variant"/>
    <property type="match status" value="1"/>
</dbReference>
<reference evidence="1" key="1">
    <citation type="submission" date="2021-03" db="EMBL/GenBank/DDBJ databases">
        <title>Proteiniclasticum marinus sp. nov., isolated from tidal flat sediment.</title>
        <authorList>
            <person name="Namirimu T."/>
            <person name="Yang J.-A."/>
            <person name="Yang S.-H."/>
            <person name="Kim Y.-J."/>
            <person name="Kwon K.K."/>
        </authorList>
    </citation>
    <scope>NUCLEOTIDE SEQUENCE</scope>
    <source>
        <strain evidence="1">SCR006</strain>
    </source>
</reference>
<dbReference type="InterPro" id="IPR016024">
    <property type="entry name" value="ARM-type_fold"/>
</dbReference>
<comment type="caution">
    <text evidence="1">The sequence shown here is derived from an EMBL/GenBank/DDBJ whole genome shotgun (WGS) entry which is preliminary data.</text>
</comment>
<evidence type="ECO:0000313" key="1">
    <source>
        <dbReference type="EMBL" id="MBO1265905.1"/>
    </source>
</evidence>
<name>A0A939KLP8_9CLOT</name>
<dbReference type="RefSeq" id="WP_207600424.1">
    <property type="nucleotide sequence ID" value="NZ_JAFNJU010000010.1"/>
</dbReference>
<gene>
    <name evidence="1" type="ORF">J3A84_12765</name>
</gene>
<accession>A0A939KLP8</accession>